<keyword evidence="2" id="KW-0963">Cytoplasm</keyword>
<dbReference type="InterPro" id="IPR056405">
    <property type="entry name" value="ARM_CUL7_CUL9"/>
</dbReference>
<dbReference type="SMR" id="G1SFQ0"/>
<dbReference type="InterPro" id="IPR036317">
    <property type="entry name" value="Cullin_homology_sf"/>
</dbReference>
<dbReference type="InterPro" id="IPR055486">
    <property type="entry name" value="CUL7/CUL9_N"/>
</dbReference>
<keyword evidence="4" id="KW-0833">Ubl conjugation pathway</keyword>
<dbReference type="Pfam" id="PF11515">
    <property type="entry name" value="Cul7"/>
    <property type="match status" value="1"/>
</dbReference>
<dbReference type="Pfam" id="PF26557">
    <property type="entry name" value="Cullin_AB"/>
    <property type="match status" value="1"/>
</dbReference>
<evidence type="ECO:0000259" key="8">
    <source>
        <dbReference type="PROSITE" id="PS50069"/>
    </source>
</evidence>
<dbReference type="Pfam" id="PF24742">
    <property type="entry name" value="ARM_CUL7_CUL9"/>
    <property type="match status" value="1"/>
</dbReference>
<dbReference type="InterPro" id="IPR021097">
    <property type="entry name" value="CPH_domain"/>
</dbReference>
<dbReference type="InterPro" id="IPR016158">
    <property type="entry name" value="Cullin_homology"/>
</dbReference>
<evidence type="ECO:0000256" key="6">
    <source>
        <dbReference type="PROSITE-ProRule" id="PRU00330"/>
    </source>
</evidence>
<keyword evidence="3" id="KW-1017">Isopeptide bond</keyword>
<evidence type="ECO:0000256" key="2">
    <source>
        <dbReference type="ARBA" id="ARBA00022490"/>
    </source>
</evidence>
<dbReference type="GO" id="GO:0048471">
    <property type="term" value="C:perinuclear region of cytoplasm"/>
    <property type="evidence" value="ECO:0007669"/>
    <property type="project" value="Ensembl"/>
</dbReference>
<comment type="subcellular location">
    <subcellularLocation>
        <location evidence="1">Cytoplasm</location>
    </subcellularLocation>
</comment>
<dbReference type="PaxDb" id="9986-ENSOCUP00000001360"/>
<comment type="similarity">
    <text evidence="6">Belongs to the cullin family.</text>
</comment>
<dbReference type="GO" id="GO:0008286">
    <property type="term" value="P:insulin receptor signaling pathway"/>
    <property type="evidence" value="ECO:0007669"/>
    <property type="project" value="Ensembl"/>
</dbReference>
<dbReference type="FunFam" id="2.60.120.260:FF:000046">
    <property type="entry name" value="Cullin 9"/>
    <property type="match status" value="1"/>
</dbReference>
<proteinExistence type="inferred from homology"/>
<evidence type="ECO:0000256" key="7">
    <source>
        <dbReference type="SAM" id="MobiDB-lite"/>
    </source>
</evidence>
<feature type="domain" description="DOC" evidence="9">
    <location>
        <begin position="855"/>
        <end position="1034"/>
    </location>
</feature>
<feature type="region of interest" description="Disordered" evidence="7">
    <location>
        <begin position="636"/>
        <end position="663"/>
    </location>
</feature>
<dbReference type="FunFam" id="1.10.10.10:FF:000207">
    <property type="entry name" value="Cullin 9"/>
    <property type="match status" value="1"/>
</dbReference>
<dbReference type="EMBL" id="AAGW02018002">
    <property type="status" value="NOT_ANNOTATED_CDS"/>
    <property type="molecule type" value="Genomic_DNA"/>
</dbReference>
<dbReference type="SMART" id="SM01337">
    <property type="entry name" value="APC10"/>
    <property type="match status" value="1"/>
</dbReference>
<feature type="compositionally biased region" description="Polar residues" evidence="7">
    <location>
        <begin position="361"/>
        <end position="373"/>
    </location>
</feature>
<dbReference type="Gene3D" id="3.30.230.130">
    <property type="entry name" value="Cullin, Chain C, Domain 2"/>
    <property type="match status" value="1"/>
</dbReference>
<reference evidence="10" key="2">
    <citation type="submission" date="2025-08" db="UniProtKB">
        <authorList>
            <consortium name="Ensembl"/>
        </authorList>
    </citation>
    <scope>IDENTIFICATION</scope>
    <source>
        <strain evidence="10">Thorbecke</strain>
    </source>
</reference>
<name>G1SFQ0_RABIT</name>
<dbReference type="SUPFAM" id="SSF75632">
    <property type="entry name" value="Cullin homology domain"/>
    <property type="match status" value="1"/>
</dbReference>
<sequence length="1728" mass="194151">MNDLQGSSQSPLWETGKALPAAAGGRTERKRKGRRRAGGAKMVGELRYREFRVPLGPGLHAYPDELIRQRVGHDGHPEYQIRWLILRRGDEGEAGSGQVDCKAEHILLWMSNDEIYANCHKMLDEDGQVVGPSQESAAETGALDKSVLGEMETDVKSLIQRALRQLEECVGATPPAPLLHTVHVLSAYASIEPLTGIFKDPRVLDLLMRMLNSPDYQIRWSAGRMIQALSSHDAGTRTQILLSLSQQEAIEKQLDFDSRCALLALFAQATLAEHPMSFEGIQLPQVPGRLLFSLVKHYLHVTSLLDQLNDNAGESGAQNNSAPEDLSGDRARLELEYSMAMGTLISELVQAMRWDRAWNRPGSSPRSPCSIFQPQVADGDPQLPPTEAQPALRRSRRFRPRSQFASGNTYALYVRDTLEPGMRVRMLDNFEEISAGDEGEFQQSNSGVPPAQVFWESTGRTYWVHWHMLEILGFEEDMEDMVEADEYQRAMISGALDRALPSLRWKPMTELHAAPYVPPEDEDAEEREHLTQAEWWELLFFVRKLGESDHQDVLQLLQENLDGEHILDDEILAELVVPIELAQDLLLSLPQKLDDSALRDLLNCRIYRKYGPEALLGQVAYASSVEAERDVLLEARAPPQESEDTARAQAKEAPCKSPESPLQRLAEDCGPTGKILLDLEQALSSESSRQHAVPPLLLQLQRQPQPFLALMESLGTPATNRALHLTALRILKQLVDFPDALLLPWHEAMSACMACLRSPNTDREVLQELIVFLHHLTSASRDYAVVLNQLGARDAISKALEKHLGKLELAQELRDVVFKCEKHAHLYRKLITNILGGCIQMVLGQIEDHRRTHRPINIPFFDVFLRYLCQGSSMGENEDKCWEKVEVSSNPHRASKLTDRNPKTYWESSGSAGSHFITLHMRQGVLIRQLILLVAGEDSSYMPARVVVCGGDNASSLTTELNSVNVMPCASRVILLENLTHPWPVIQIRIKRCQQGGIDTRIRGVEVLGPKPTFWPVFREQLCRHTRLFYMVRAQAWSQDIAENRRSLLHLSSRLNGALRQEQNFADYFLPDDEAAQALGKTCWEALVSPLVQNITSPDEDGISPLGWLLDQYLECREAAHNPQSRAAAFSSRVRRLTHLLVHVEPCQAPPPVVATPRPKGRNRSHDWSSLATRGLPSSIMRNLTRCWRAVVEEQVHSFLTSHWRDDDFVPRYCEHFYNLQKSSSELFGPRAAFLLALQNGCAGALLKLPFLRAAHVSEQFARNIDQRIQGSRIGGTRGMEMLAQLQRCLESVLIFSGLEIATTFEHYYQQYMSDRLLGVGSSWLEGAVLEQIGSCFPNRLPQQMLRSLSTSEELQRQFHVYQLQRLDQELLRLEDAEKKIQVGQEASSQECESKKKEAAGAVAALDLGEEEENEDLYYEGVMPEVSVLVLSPRCWPVASICHTMDPRICLPAYLRGTLNRYSNFYNRSRGMQRRLQWTWLGQAELQFGDQTLHVSTVQMWLLLYFNDLKAVCVDSLLALSGLSADLLNQAIGPLTSSRGPLDFHEQENIPGGVLKVRDTSEEPRPRRGSVWLIPPQTYLRAEDEGGRNLEKRRNLLNCLIVRILKAHGDEGLHIDQLVCLVLEAWQKGPCPPRGLLSSLGKGSACSSTDVLSCILHLLSKGTLRRHDDRPQTLAYAVPVTVMEPHTESLNPGSSGPNPPLTFHTLQIRSRGVPYASCSGTQSFSTFR</sequence>
<dbReference type="GO" id="GO:0016567">
    <property type="term" value="P:protein ubiquitination"/>
    <property type="evidence" value="ECO:0007669"/>
    <property type="project" value="Ensembl"/>
</dbReference>
<dbReference type="Gene3D" id="2.60.120.260">
    <property type="entry name" value="Galactose-binding domain-like"/>
    <property type="match status" value="1"/>
</dbReference>
<dbReference type="GO" id="GO:0001837">
    <property type="term" value="P:epithelial to mesenchymal transition"/>
    <property type="evidence" value="ECO:0007669"/>
    <property type="project" value="Ensembl"/>
</dbReference>
<dbReference type="GO" id="GO:0001570">
    <property type="term" value="P:vasculogenesis"/>
    <property type="evidence" value="ECO:0007669"/>
    <property type="project" value="Ensembl"/>
</dbReference>
<dbReference type="GO" id="GO:0050775">
    <property type="term" value="P:positive regulation of dendrite morphogenesis"/>
    <property type="evidence" value="ECO:0007669"/>
    <property type="project" value="Ensembl"/>
</dbReference>
<evidence type="ECO:0000256" key="1">
    <source>
        <dbReference type="ARBA" id="ARBA00004496"/>
    </source>
</evidence>
<organism evidence="10 11">
    <name type="scientific">Oryctolagus cuniculus</name>
    <name type="common">Rabbit</name>
    <dbReference type="NCBI Taxonomy" id="9986"/>
    <lineage>
        <taxon>Eukaryota</taxon>
        <taxon>Metazoa</taxon>
        <taxon>Chordata</taxon>
        <taxon>Craniata</taxon>
        <taxon>Vertebrata</taxon>
        <taxon>Euteleostomi</taxon>
        <taxon>Mammalia</taxon>
        <taxon>Eutheria</taxon>
        <taxon>Euarchontoglires</taxon>
        <taxon>Glires</taxon>
        <taxon>Lagomorpha</taxon>
        <taxon>Leporidae</taxon>
        <taxon>Oryctolagus</taxon>
    </lineage>
</organism>
<dbReference type="PANTHER" id="PTHR22771:SF3">
    <property type="entry name" value="CULLIN-7"/>
    <property type="match status" value="1"/>
</dbReference>
<dbReference type="Gene3D" id="2.30.30.30">
    <property type="match status" value="1"/>
</dbReference>
<feature type="domain" description="Cullin family profile" evidence="8">
    <location>
        <begin position="1256"/>
        <end position="1536"/>
    </location>
</feature>
<dbReference type="InterPro" id="IPR045093">
    <property type="entry name" value="Cullin"/>
</dbReference>
<protein>
    <submittedName>
        <fullName evidence="10">Cullin 7</fullName>
    </submittedName>
</protein>
<dbReference type="GO" id="GO:0005813">
    <property type="term" value="C:centrosome"/>
    <property type="evidence" value="ECO:0007669"/>
    <property type="project" value="Ensembl"/>
</dbReference>
<reference evidence="10 11" key="1">
    <citation type="journal article" date="2011" name="Nature">
        <title>A high-resolution map of human evolutionary constraint using 29 mammals.</title>
        <authorList>
            <person name="Lindblad-Toh K."/>
            <person name="Garber M."/>
            <person name="Zuk O."/>
            <person name="Lin M.F."/>
            <person name="Parker B.J."/>
            <person name="Washietl S."/>
            <person name="Kheradpour P."/>
            <person name="Ernst J."/>
            <person name="Jordan G."/>
            <person name="Mauceli E."/>
            <person name="Ward L.D."/>
            <person name="Lowe C.B."/>
            <person name="Holloway A.K."/>
            <person name="Clamp M."/>
            <person name="Gnerre S."/>
            <person name="Alfoldi J."/>
            <person name="Beal K."/>
            <person name="Chang J."/>
            <person name="Clawson H."/>
            <person name="Cuff J."/>
            <person name="Di Palma F."/>
            <person name="Fitzgerald S."/>
            <person name="Flicek P."/>
            <person name="Guttman M."/>
            <person name="Hubisz M.J."/>
            <person name="Jaffe D.B."/>
            <person name="Jungreis I."/>
            <person name="Kent W.J."/>
            <person name="Kostka D."/>
            <person name="Lara M."/>
            <person name="Martins A.L."/>
            <person name="Massingham T."/>
            <person name="Moltke I."/>
            <person name="Raney B.J."/>
            <person name="Rasmussen M.D."/>
            <person name="Robinson J."/>
            <person name="Stark A."/>
            <person name="Vilella A.J."/>
            <person name="Wen J."/>
            <person name="Xie X."/>
            <person name="Zody M.C."/>
            <person name="Baldwin J."/>
            <person name="Bloom T."/>
            <person name="Chin C.W."/>
            <person name="Heiman D."/>
            <person name="Nicol R."/>
            <person name="Nusbaum C."/>
            <person name="Young S."/>
            <person name="Wilkinson J."/>
            <person name="Worley K.C."/>
            <person name="Kovar C.L."/>
            <person name="Muzny D.M."/>
            <person name="Gibbs R.A."/>
            <person name="Cree A."/>
            <person name="Dihn H.H."/>
            <person name="Fowler G."/>
            <person name="Jhangiani S."/>
            <person name="Joshi V."/>
            <person name="Lee S."/>
            <person name="Lewis L.R."/>
            <person name="Nazareth L.V."/>
            <person name="Okwuonu G."/>
            <person name="Santibanez J."/>
            <person name="Warren W.C."/>
            <person name="Mardis E.R."/>
            <person name="Weinstock G.M."/>
            <person name="Wilson R.K."/>
            <person name="Delehaunty K."/>
            <person name="Dooling D."/>
            <person name="Fronik C."/>
            <person name="Fulton L."/>
            <person name="Fulton B."/>
            <person name="Graves T."/>
            <person name="Minx P."/>
            <person name="Sodergren E."/>
            <person name="Birney E."/>
            <person name="Margulies E.H."/>
            <person name="Herrero J."/>
            <person name="Green E.D."/>
            <person name="Haussler D."/>
            <person name="Siepel A."/>
            <person name="Goldman N."/>
            <person name="Pollard K.S."/>
            <person name="Pedersen J.S."/>
            <person name="Lander E.S."/>
            <person name="Kellis M."/>
        </authorList>
    </citation>
    <scope>NUCLEOTIDE SEQUENCE [LARGE SCALE GENOMIC DNA]</scope>
    <source>
        <strain evidence="10 11">Thorbecke inbred</strain>
    </source>
</reference>
<dbReference type="InterPro" id="IPR016024">
    <property type="entry name" value="ARM-type_fold"/>
</dbReference>
<dbReference type="GO" id="GO:0005794">
    <property type="term" value="C:Golgi apparatus"/>
    <property type="evidence" value="ECO:0007669"/>
    <property type="project" value="Ensembl"/>
</dbReference>
<gene>
    <name evidence="10" type="primary">CUL7</name>
</gene>
<evidence type="ECO:0000313" key="10">
    <source>
        <dbReference type="Ensembl" id="ENSOCUP00000001360.4"/>
    </source>
</evidence>
<dbReference type="Pfam" id="PF23168">
    <property type="entry name" value="CUL7_CUL9_N"/>
    <property type="match status" value="1"/>
</dbReference>
<dbReference type="Pfam" id="PF03256">
    <property type="entry name" value="ANAPC10"/>
    <property type="match status" value="1"/>
</dbReference>
<dbReference type="GeneTree" id="ENSGT00940000153954"/>
<dbReference type="GO" id="GO:1990393">
    <property type="term" value="C:3M complex"/>
    <property type="evidence" value="ECO:0007669"/>
    <property type="project" value="Ensembl"/>
</dbReference>
<dbReference type="InterPro" id="IPR019559">
    <property type="entry name" value="Cullin_neddylation_domain"/>
</dbReference>
<dbReference type="Ensembl" id="ENSOCUT00000001583.4">
    <property type="protein sequence ID" value="ENSOCUP00000001360.4"/>
    <property type="gene ID" value="ENSOCUG00000001578.4"/>
</dbReference>
<dbReference type="GO" id="GO:0001890">
    <property type="term" value="P:placenta development"/>
    <property type="evidence" value="ECO:0007669"/>
    <property type="project" value="Ensembl"/>
</dbReference>
<keyword evidence="5" id="KW-0832">Ubl conjugation</keyword>
<dbReference type="InterPro" id="IPR036388">
    <property type="entry name" value="WH-like_DNA-bd_sf"/>
</dbReference>
<dbReference type="EMBL" id="AAGW02018001">
    <property type="status" value="NOT_ANNOTATED_CDS"/>
    <property type="molecule type" value="Genomic_DNA"/>
</dbReference>
<dbReference type="STRING" id="9986.ENSOCUP00000001360"/>
<reference evidence="10" key="3">
    <citation type="submission" date="2025-09" db="UniProtKB">
        <authorList>
            <consortium name="Ensembl"/>
        </authorList>
    </citation>
    <scope>IDENTIFICATION</scope>
    <source>
        <strain evidence="10">Thorbecke</strain>
    </source>
</reference>
<dbReference type="GO" id="GO:0006511">
    <property type="term" value="P:ubiquitin-dependent protein catabolic process"/>
    <property type="evidence" value="ECO:0007669"/>
    <property type="project" value="Ensembl"/>
</dbReference>
<feature type="compositionally biased region" description="Basic and acidic residues" evidence="7">
    <location>
        <begin position="644"/>
        <end position="654"/>
    </location>
</feature>
<dbReference type="PROSITE" id="PS50069">
    <property type="entry name" value="CULLIN_2"/>
    <property type="match status" value="1"/>
</dbReference>
<keyword evidence="11" id="KW-1185">Reference proteome</keyword>
<dbReference type="SUPFAM" id="SSF63748">
    <property type="entry name" value="Tudor/PWWP/MBT"/>
    <property type="match status" value="1"/>
</dbReference>
<feature type="region of interest" description="Disordered" evidence="7">
    <location>
        <begin position="359"/>
        <end position="397"/>
    </location>
</feature>
<dbReference type="InParanoid" id="G1SFQ0"/>
<accession>G1SFQ0</accession>
<dbReference type="FunCoup" id="G1SFQ0">
    <property type="interactions" value="148"/>
</dbReference>
<dbReference type="PANTHER" id="PTHR22771">
    <property type="entry name" value="CULLIN AND GALACTOSE-BINDING DOMAIN-CONTAINING"/>
    <property type="match status" value="1"/>
</dbReference>
<evidence type="ECO:0000313" key="11">
    <source>
        <dbReference type="Proteomes" id="UP000001811"/>
    </source>
</evidence>
<dbReference type="GO" id="GO:0000226">
    <property type="term" value="P:microtubule cytoskeleton organization"/>
    <property type="evidence" value="ECO:0007669"/>
    <property type="project" value="Ensembl"/>
</dbReference>
<dbReference type="GO" id="GO:0160072">
    <property type="term" value="F:ubiquitin ligase complex scaffold activity"/>
    <property type="evidence" value="ECO:0007669"/>
    <property type="project" value="Ensembl"/>
</dbReference>
<feature type="compositionally biased region" description="Polar residues" evidence="7">
    <location>
        <begin position="1"/>
        <end position="12"/>
    </location>
</feature>
<dbReference type="GO" id="GO:0031625">
    <property type="term" value="F:ubiquitin protein ligase binding"/>
    <property type="evidence" value="ECO:0007669"/>
    <property type="project" value="InterPro"/>
</dbReference>
<evidence type="ECO:0000259" key="9">
    <source>
        <dbReference type="PROSITE" id="PS51284"/>
    </source>
</evidence>
<dbReference type="InterPro" id="IPR014722">
    <property type="entry name" value="Rib_uL2_dom2"/>
</dbReference>
<dbReference type="SUPFAM" id="SSF48371">
    <property type="entry name" value="ARM repeat"/>
    <property type="match status" value="1"/>
</dbReference>
<dbReference type="PROSITE" id="PS51284">
    <property type="entry name" value="DOC"/>
    <property type="match status" value="1"/>
</dbReference>
<dbReference type="InterPro" id="IPR008979">
    <property type="entry name" value="Galactose-bd-like_sf"/>
</dbReference>
<dbReference type="HOGENOM" id="CLU_001067_1_0_1"/>
<evidence type="ECO:0000256" key="3">
    <source>
        <dbReference type="ARBA" id="ARBA00022499"/>
    </source>
</evidence>
<dbReference type="Gene3D" id="1.10.10.10">
    <property type="entry name" value="Winged helix-like DNA-binding domain superfamily/Winged helix DNA-binding domain"/>
    <property type="match status" value="1"/>
</dbReference>
<dbReference type="Bgee" id="ENSOCUG00000001578">
    <property type="expression patterns" value="Expressed in upper lobe of left lung and 14 other cell types or tissues"/>
</dbReference>
<evidence type="ECO:0000256" key="5">
    <source>
        <dbReference type="ARBA" id="ARBA00022843"/>
    </source>
</evidence>
<dbReference type="GO" id="GO:0000281">
    <property type="term" value="P:mitotic cytokinesis"/>
    <property type="evidence" value="ECO:0007669"/>
    <property type="project" value="Ensembl"/>
</dbReference>
<feature type="region of interest" description="Disordered" evidence="7">
    <location>
        <begin position="1"/>
        <end position="39"/>
    </location>
</feature>
<dbReference type="InterPro" id="IPR004939">
    <property type="entry name" value="APC_su10/DOC_dom"/>
</dbReference>
<evidence type="ECO:0000256" key="4">
    <source>
        <dbReference type="ARBA" id="ARBA00022786"/>
    </source>
</evidence>
<dbReference type="GO" id="GO:0046627">
    <property type="term" value="P:negative regulation of insulin receptor signaling pathway"/>
    <property type="evidence" value="ECO:0007669"/>
    <property type="project" value="Ensembl"/>
</dbReference>
<dbReference type="eggNOG" id="ENOG502RDJD">
    <property type="taxonomic scope" value="Eukaryota"/>
</dbReference>
<dbReference type="Proteomes" id="UP000001811">
    <property type="component" value="Chromosome 12"/>
</dbReference>
<dbReference type="SUPFAM" id="SSF49785">
    <property type="entry name" value="Galactose-binding domain-like"/>
    <property type="match status" value="1"/>
</dbReference>
<dbReference type="GO" id="GO:0007088">
    <property type="term" value="P:regulation of mitotic nuclear division"/>
    <property type="evidence" value="ECO:0007669"/>
    <property type="project" value="Ensembl"/>
</dbReference>
<dbReference type="InterPro" id="IPR059120">
    <property type="entry name" value="Cullin-like_AB"/>
</dbReference>
<feature type="compositionally biased region" description="Basic residues" evidence="7">
    <location>
        <begin position="28"/>
        <end position="38"/>
    </location>
</feature>
<dbReference type="SMART" id="SM00884">
    <property type="entry name" value="Cullin_Nedd8"/>
    <property type="match status" value="1"/>
</dbReference>
<dbReference type="GO" id="GO:0031467">
    <property type="term" value="C:Cul7-RING ubiquitin ligase complex"/>
    <property type="evidence" value="ECO:0007669"/>
    <property type="project" value="Ensembl"/>
</dbReference>